<dbReference type="SUPFAM" id="SSF49265">
    <property type="entry name" value="Fibronectin type III"/>
    <property type="match status" value="2"/>
</dbReference>
<dbReference type="InterPro" id="IPR013783">
    <property type="entry name" value="Ig-like_fold"/>
</dbReference>
<gene>
    <name evidence="4" type="primary">LOC103177591</name>
</gene>
<evidence type="ECO:0000313" key="5">
    <source>
        <dbReference type="Proteomes" id="UP000314986"/>
    </source>
</evidence>
<sequence>MAKSTVWILVFYHQLLVLVLGWLAPPQNATLTSENFKYIFKWEPGAGSPPDTIYVVEIWRLKDKMFKPVKECTNITVRTCDLSSKFETTTDLYWARVKSIISASESNWTESKELQPFRDSSIGPPIVAVIGKEWSLKVTLTTPKISLKERNSSSLEIWKNTCGCLCYIVNLFNKNKRMESRYLEATNLGIAVTVFEDLQPVSLYCVVAKFDCLAGHSIMSTKYCYSTPTQSADIQWISILVGLLFMIFIVTVFVALLIKLGACLEMGFDDSEPPKTLAILHQDIHIDWQSKELDENSQGDHISFISHDDFTDVCHNDDQSTIPAVKVKLQPPPLSYHFNTDVSVCYESNGLNNIYNASEDYSESKELGASTYQDIKSLPLYIKASSDEERCTSLYQQCVNSQITEQPKNTDWTPSALVPETWKNDFGAFCQSEANTAETKEDFLERLKNQFFDVPLSSVKLFLNDDSEGGKFETAPCGVKTLLSNSDTFYSQFPGSFAIVGDKIANTRQGYEPQPVKLP</sequence>
<reference evidence="5" key="3">
    <citation type="journal article" date="2014" name="Nature">
        <title>Elephant shark genome provides unique insights into gnathostome evolution.</title>
        <authorList>
            <consortium name="International Elephant Shark Genome Sequencing Consortium"/>
            <person name="Venkatesh B."/>
            <person name="Lee A.P."/>
            <person name="Ravi V."/>
            <person name="Maurya A.K."/>
            <person name="Lian M.M."/>
            <person name="Swann J.B."/>
            <person name="Ohta Y."/>
            <person name="Flajnik M.F."/>
            <person name="Sutoh Y."/>
            <person name="Kasahara M."/>
            <person name="Hoon S."/>
            <person name="Gangu V."/>
            <person name="Roy S.W."/>
            <person name="Irimia M."/>
            <person name="Korzh V."/>
            <person name="Kondrychyn I."/>
            <person name="Lim Z.W."/>
            <person name="Tay B.H."/>
            <person name="Tohari S."/>
            <person name="Kong K.W."/>
            <person name="Ho S."/>
            <person name="Lorente-Galdos B."/>
            <person name="Quilez J."/>
            <person name="Marques-Bonet T."/>
            <person name="Raney B.J."/>
            <person name="Ingham P.W."/>
            <person name="Tay A."/>
            <person name="Hillier L.W."/>
            <person name="Minx P."/>
            <person name="Boehm T."/>
            <person name="Wilson R.K."/>
            <person name="Brenner S."/>
            <person name="Warren W.C."/>
        </authorList>
    </citation>
    <scope>NUCLEOTIDE SEQUENCE [LARGE SCALE GENOMIC DNA]</scope>
</reference>
<dbReference type="OMA" id="GDHISFI"/>
<dbReference type="STRING" id="7868.ENSCMIP00000011279"/>
<dbReference type="Proteomes" id="UP000314986">
    <property type="component" value="Unassembled WGS sequence"/>
</dbReference>
<accession>A0A4W3HPQ7</accession>
<keyword evidence="1" id="KW-0812">Transmembrane</keyword>
<dbReference type="InterPro" id="IPR050650">
    <property type="entry name" value="Type-II_Cytokine-TF_Rcpt"/>
</dbReference>
<dbReference type="Gene3D" id="2.60.40.10">
    <property type="entry name" value="Immunoglobulins"/>
    <property type="match status" value="2"/>
</dbReference>
<keyword evidence="5" id="KW-1185">Reference proteome</keyword>
<reference evidence="5" key="2">
    <citation type="journal article" date="2007" name="PLoS Biol.">
        <title>Survey sequencing and comparative analysis of the elephant shark (Callorhinchus milii) genome.</title>
        <authorList>
            <person name="Venkatesh B."/>
            <person name="Kirkness E.F."/>
            <person name="Loh Y.H."/>
            <person name="Halpern A.L."/>
            <person name="Lee A.P."/>
            <person name="Johnson J."/>
            <person name="Dandona N."/>
            <person name="Viswanathan L.D."/>
            <person name="Tay A."/>
            <person name="Venter J.C."/>
            <person name="Strausberg R.L."/>
            <person name="Brenner S."/>
        </authorList>
    </citation>
    <scope>NUCLEOTIDE SEQUENCE [LARGE SCALE GENOMIC DNA]</scope>
</reference>
<reference evidence="4" key="4">
    <citation type="submission" date="2025-08" db="UniProtKB">
        <authorList>
            <consortium name="Ensembl"/>
        </authorList>
    </citation>
    <scope>IDENTIFICATION</scope>
</reference>
<dbReference type="InterPro" id="IPR015373">
    <property type="entry name" value="Interferon/interleukin_rcp_dom"/>
</dbReference>
<evidence type="ECO:0000313" key="4">
    <source>
        <dbReference type="Ensembl" id="ENSCMIP00000011279.1"/>
    </source>
</evidence>
<name>A0A4W3HPQ7_CALMI</name>
<dbReference type="GO" id="GO:0004896">
    <property type="term" value="F:cytokine receptor activity"/>
    <property type="evidence" value="ECO:0007669"/>
    <property type="project" value="TreeGrafter"/>
</dbReference>
<evidence type="ECO:0000259" key="2">
    <source>
        <dbReference type="Pfam" id="PF01108"/>
    </source>
</evidence>
<feature type="transmembrane region" description="Helical" evidence="1">
    <location>
        <begin position="7"/>
        <end position="24"/>
    </location>
</feature>
<dbReference type="InterPro" id="IPR003961">
    <property type="entry name" value="FN3_dom"/>
</dbReference>
<reference evidence="4" key="5">
    <citation type="submission" date="2025-09" db="UniProtKB">
        <authorList>
            <consortium name="Ensembl"/>
        </authorList>
    </citation>
    <scope>IDENTIFICATION</scope>
</reference>
<proteinExistence type="predicted"/>
<dbReference type="OrthoDB" id="10031784at2759"/>
<dbReference type="AlphaFoldDB" id="A0A4W3HPQ7"/>
<dbReference type="InterPro" id="IPR036116">
    <property type="entry name" value="FN3_sf"/>
</dbReference>
<reference evidence="5" key="1">
    <citation type="journal article" date="2006" name="Science">
        <title>Ancient noncoding elements conserved in the human genome.</title>
        <authorList>
            <person name="Venkatesh B."/>
            <person name="Kirkness E.F."/>
            <person name="Loh Y.H."/>
            <person name="Halpern A.L."/>
            <person name="Lee A.P."/>
            <person name="Johnson J."/>
            <person name="Dandona N."/>
            <person name="Viswanathan L.D."/>
            <person name="Tay A."/>
            <person name="Venter J.C."/>
            <person name="Strausberg R.L."/>
            <person name="Brenner S."/>
        </authorList>
    </citation>
    <scope>NUCLEOTIDE SEQUENCE [LARGE SCALE GENOMIC DNA]</scope>
</reference>
<organism evidence="4 5">
    <name type="scientific">Callorhinchus milii</name>
    <name type="common">Ghost shark</name>
    <dbReference type="NCBI Taxonomy" id="7868"/>
    <lineage>
        <taxon>Eukaryota</taxon>
        <taxon>Metazoa</taxon>
        <taxon>Chordata</taxon>
        <taxon>Craniata</taxon>
        <taxon>Vertebrata</taxon>
        <taxon>Chondrichthyes</taxon>
        <taxon>Holocephali</taxon>
        <taxon>Chimaeriformes</taxon>
        <taxon>Callorhinchidae</taxon>
        <taxon>Callorhinchus</taxon>
    </lineage>
</organism>
<dbReference type="GeneID" id="103177591"/>
<dbReference type="PANTHER" id="PTHR20859">
    <property type="entry name" value="INTERFERON/INTERLEUKIN RECEPTOR"/>
    <property type="match status" value="1"/>
</dbReference>
<dbReference type="Pfam" id="PF09294">
    <property type="entry name" value="Interfer-bind"/>
    <property type="match status" value="1"/>
</dbReference>
<dbReference type="InParanoid" id="A0A4W3HPQ7"/>
<dbReference type="Pfam" id="PF01108">
    <property type="entry name" value="Tissue_fac"/>
    <property type="match status" value="1"/>
</dbReference>
<feature type="transmembrane region" description="Helical" evidence="1">
    <location>
        <begin position="236"/>
        <end position="258"/>
    </location>
</feature>
<dbReference type="Ensembl" id="ENSCMIT00000011559.1">
    <property type="protein sequence ID" value="ENSCMIP00000011279.1"/>
    <property type="gene ID" value="ENSCMIG00000005869.1"/>
</dbReference>
<evidence type="ECO:0000256" key="1">
    <source>
        <dbReference type="SAM" id="Phobius"/>
    </source>
</evidence>
<dbReference type="GO" id="GO:0005886">
    <property type="term" value="C:plasma membrane"/>
    <property type="evidence" value="ECO:0007669"/>
    <property type="project" value="TreeGrafter"/>
</dbReference>
<keyword evidence="1" id="KW-1133">Transmembrane helix</keyword>
<evidence type="ECO:0000259" key="3">
    <source>
        <dbReference type="Pfam" id="PF09294"/>
    </source>
</evidence>
<dbReference type="PANTHER" id="PTHR20859:SF53">
    <property type="entry name" value="INTERLEUKIN-22 RECEPTOR SUBUNIT ALPHA-1"/>
    <property type="match status" value="1"/>
</dbReference>
<keyword evidence="1" id="KW-0472">Membrane</keyword>
<feature type="domain" description="Fibronectin type-III" evidence="2">
    <location>
        <begin position="16"/>
        <end position="108"/>
    </location>
</feature>
<protein>
    <submittedName>
        <fullName evidence="4">Uncharacterized LOC103177591</fullName>
    </submittedName>
</protein>
<feature type="domain" description="Interferon/interleukin receptor" evidence="3">
    <location>
        <begin position="121"/>
        <end position="228"/>
    </location>
</feature>
<dbReference type="GeneTree" id="ENSGT00940000157314"/>